<dbReference type="InterPro" id="IPR004776">
    <property type="entry name" value="Mem_transp_PIN-like"/>
</dbReference>
<comment type="similarity">
    <text evidence="2">Belongs to the auxin efflux carrier (TC 2.A.69) family.</text>
</comment>
<dbReference type="PANTHER" id="PTHR36838">
    <property type="entry name" value="AUXIN EFFLUX CARRIER FAMILY PROTEIN"/>
    <property type="match status" value="1"/>
</dbReference>
<feature type="transmembrane region" description="Helical" evidence="8">
    <location>
        <begin position="119"/>
        <end position="139"/>
    </location>
</feature>
<protein>
    <submittedName>
        <fullName evidence="9">AEC family transporter</fullName>
    </submittedName>
</protein>
<evidence type="ECO:0000256" key="7">
    <source>
        <dbReference type="ARBA" id="ARBA00023136"/>
    </source>
</evidence>
<feature type="transmembrane region" description="Helical" evidence="8">
    <location>
        <begin position="57"/>
        <end position="79"/>
    </location>
</feature>
<evidence type="ECO:0000256" key="3">
    <source>
        <dbReference type="ARBA" id="ARBA00022448"/>
    </source>
</evidence>
<feature type="transmembrane region" description="Helical" evidence="8">
    <location>
        <begin position="202"/>
        <end position="220"/>
    </location>
</feature>
<gene>
    <name evidence="9" type="ORF">FMM08_01115</name>
</gene>
<accession>A0A5C8ZL96</accession>
<comment type="caution">
    <text evidence="9">The sequence shown here is derived from an EMBL/GenBank/DDBJ whole genome shotgun (WGS) entry which is preliminary data.</text>
</comment>
<keyword evidence="5 8" id="KW-0812">Transmembrane</keyword>
<organism evidence="9 10">
    <name type="scientific">Quadrisphaera setariae</name>
    <dbReference type="NCBI Taxonomy" id="2593304"/>
    <lineage>
        <taxon>Bacteria</taxon>
        <taxon>Bacillati</taxon>
        <taxon>Actinomycetota</taxon>
        <taxon>Actinomycetes</taxon>
        <taxon>Kineosporiales</taxon>
        <taxon>Kineosporiaceae</taxon>
        <taxon>Quadrisphaera</taxon>
    </lineage>
</organism>
<comment type="subcellular location">
    <subcellularLocation>
        <location evidence="1">Cell membrane</location>
        <topology evidence="1">Multi-pass membrane protein</topology>
    </subcellularLocation>
</comment>
<keyword evidence="7 8" id="KW-0472">Membrane</keyword>
<dbReference type="InterPro" id="IPR038770">
    <property type="entry name" value="Na+/solute_symporter_sf"/>
</dbReference>
<evidence type="ECO:0000313" key="10">
    <source>
        <dbReference type="Proteomes" id="UP000321234"/>
    </source>
</evidence>
<evidence type="ECO:0000256" key="8">
    <source>
        <dbReference type="SAM" id="Phobius"/>
    </source>
</evidence>
<evidence type="ECO:0000256" key="6">
    <source>
        <dbReference type="ARBA" id="ARBA00022989"/>
    </source>
</evidence>
<evidence type="ECO:0000313" key="9">
    <source>
        <dbReference type="EMBL" id="TXR57878.1"/>
    </source>
</evidence>
<keyword evidence="3" id="KW-0813">Transport</keyword>
<dbReference type="Gene3D" id="1.20.1530.20">
    <property type="match status" value="1"/>
</dbReference>
<feature type="transmembrane region" description="Helical" evidence="8">
    <location>
        <begin position="91"/>
        <end position="113"/>
    </location>
</feature>
<keyword evidence="6 8" id="KW-1133">Transmembrane helix</keyword>
<dbReference type="OrthoDB" id="5405318at2"/>
<keyword evidence="10" id="KW-1185">Reference proteome</keyword>
<dbReference type="PANTHER" id="PTHR36838:SF1">
    <property type="entry name" value="SLR1864 PROTEIN"/>
    <property type="match status" value="1"/>
</dbReference>
<feature type="transmembrane region" description="Helical" evidence="8">
    <location>
        <begin position="232"/>
        <end position="255"/>
    </location>
</feature>
<evidence type="ECO:0000256" key="5">
    <source>
        <dbReference type="ARBA" id="ARBA00022692"/>
    </source>
</evidence>
<dbReference type="Proteomes" id="UP000321234">
    <property type="component" value="Unassembled WGS sequence"/>
</dbReference>
<feature type="transmembrane region" description="Helical" evidence="8">
    <location>
        <begin position="294"/>
        <end position="313"/>
    </location>
</feature>
<keyword evidence="4" id="KW-1003">Cell membrane</keyword>
<dbReference type="AlphaFoldDB" id="A0A5C8ZL96"/>
<feature type="transmembrane region" description="Helical" evidence="8">
    <location>
        <begin position="261"/>
        <end position="282"/>
    </location>
</feature>
<evidence type="ECO:0000256" key="1">
    <source>
        <dbReference type="ARBA" id="ARBA00004651"/>
    </source>
</evidence>
<evidence type="ECO:0000256" key="2">
    <source>
        <dbReference type="ARBA" id="ARBA00010145"/>
    </source>
</evidence>
<reference evidence="9 10" key="1">
    <citation type="submission" date="2019-07" db="EMBL/GenBank/DDBJ databases">
        <title>Quadrisphaera sp. strain DD2A genome sequencing and assembly.</title>
        <authorList>
            <person name="Kim I."/>
        </authorList>
    </citation>
    <scope>NUCLEOTIDE SEQUENCE [LARGE SCALE GENOMIC DNA]</scope>
    <source>
        <strain evidence="9 10">DD2A</strain>
    </source>
</reference>
<proteinExistence type="inferred from homology"/>
<evidence type="ECO:0000256" key="4">
    <source>
        <dbReference type="ARBA" id="ARBA00022475"/>
    </source>
</evidence>
<dbReference type="GO" id="GO:0055085">
    <property type="term" value="P:transmembrane transport"/>
    <property type="evidence" value="ECO:0007669"/>
    <property type="project" value="InterPro"/>
</dbReference>
<dbReference type="RefSeq" id="WP_147924489.1">
    <property type="nucleotide sequence ID" value="NZ_VKAC01000001.1"/>
</dbReference>
<name>A0A5C8ZL96_9ACTN</name>
<dbReference type="Pfam" id="PF03547">
    <property type="entry name" value="Mem_trans"/>
    <property type="match status" value="2"/>
</dbReference>
<feature type="transmembrane region" description="Helical" evidence="8">
    <location>
        <begin position="173"/>
        <end position="190"/>
    </location>
</feature>
<dbReference type="GO" id="GO:0005886">
    <property type="term" value="C:plasma membrane"/>
    <property type="evidence" value="ECO:0007669"/>
    <property type="project" value="UniProtKB-SubCell"/>
</dbReference>
<dbReference type="EMBL" id="VKAC01000001">
    <property type="protein sequence ID" value="TXR57878.1"/>
    <property type="molecule type" value="Genomic_DNA"/>
</dbReference>
<sequence length="314" mass="32016">MLEGFAVVGAVVLVGWFLGRRGTLGADAQRVLARLVYAVGTPALLVRTLSTTDVTAVLGQPLVVSAAAALTAAAVSLLLSRLRRRSVEEGVVAAFSSSYVNAVNLGLPIAVFVLGNGAVVAPALLFQIVVLAPLGVGVLDARRHRAERRTSAGPQDDDGGGVWARTLLRLARNPLVVGAAVGLVLGLLRLPPPEPLSSVLDLLAGTAVPCALLAFGLSLSTGPGPQWADPDAWLAVALKLVLSPLVAWVVGGPLLGLSGDALLAVVLVAALPTAQNVFVYATRFGAAERLARDSVLLSTLMSAPVLAAVVLLLG</sequence>